<keyword evidence="5" id="KW-1185">Reference proteome</keyword>
<proteinExistence type="predicted"/>
<sequence length="196" mass="22119">MKRERFLHRAVRCKNRVLFYLHNRLSLLPLMNMVAQRGIRRALAKMLYRKGLDKCSTAEYTDAIQLFSAAITLDAAYAHAYFSRGVAKTRQGDLIGAQDDYDRVIDFYPDVSLVYSNRGLVKTRSGDPRGALEDFQKAIELDPVNPAAYFHRGLVKGSGGTDVRALVNIVQAARLGNADAMIWLEDHGFDWSFDCN</sequence>
<evidence type="ECO:0000256" key="2">
    <source>
        <dbReference type="ARBA" id="ARBA00022803"/>
    </source>
</evidence>
<protein>
    <submittedName>
        <fullName evidence="4">Tetratricopeptide repeat protein</fullName>
    </submittedName>
</protein>
<accession>A0A5C4S106</accession>
<dbReference type="PANTHER" id="PTHR44858:SF1">
    <property type="entry name" value="UDP-N-ACETYLGLUCOSAMINE--PEPTIDE N-ACETYLGLUCOSAMINYLTRANSFERASE SPINDLY-RELATED"/>
    <property type="match status" value="1"/>
</dbReference>
<keyword evidence="2 3" id="KW-0802">TPR repeat</keyword>
<dbReference type="AlphaFoldDB" id="A0A5C4S106"/>
<reference evidence="4 5" key="1">
    <citation type="submission" date="2019-05" db="EMBL/GenBank/DDBJ databases">
        <title>Draft Whole-Genome sequence of the green sulfur bacterium Prosthecochloris vibrioformis DSM 260.</title>
        <authorList>
            <person name="Meyer T.E."/>
            <person name="Kyndt J.A."/>
        </authorList>
    </citation>
    <scope>NUCLEOTIDE SEQUENCE [LARGE SCALE GENOMIC DNA]</scope>
    <source>
        <strain evidence="4 5">DSM 260</strain>
    </source>
</reference>
<dbReference type="PROSITE" id="PS50005">
    <property type="entry name" value="TPR"/>
    <property type="match status" value="2"/>
</dbReference>
<dbReference type="SMART" id="SM00028">
    <property type="entry name" value="TPR"/>
    <property type="match status" value="3"/>
</dbReference>
<feature type="repeat" description="TPR" evidence="3">
    <location>
        <begin position="112"/>
        <end position="145"/>
    </location>
</feature>
<dbReference type="Gene3D" id="1.25.40.10">
    <property type="entry name" value="Tetratricopeptide repeat domain"/>
    <property type="match status" value="1"/>
</dbReference>
<dbReference type="GO" id="GO:0009279">
    <property type="term" value="C:cell outer membrane"/>
    <property type="evidence" value="ECO:0007669"/>
    <property type="project" value="TreeGrafter"/>
</dbReference>
<dbReference type="SUPFAM" id="SSF48452">
    <property type="entry name" value="TPR-like"/>
    <property type="match status" value="1"/>
</dbReference>
<dbReference type="InterPro" id="IPR050498">
    <property type="entry name" value="Ycf3"/>
</dbReference>
<dbReference type="InterPro" id="IPR019734">
    <property type="entry name" value="TPR_rpt"/>
</dbReference>
<dbReference type="GO" id="GO:0046813">
    <property type="term" value="P:receptor-mediated virion attachment to host cell"/>
    <property type="evidence" value="ECO:0007669"/>
    <property type="project" value="TreeGrafter"/>
</dbReference>
<evidence type="ECO:0000313" key="4">
    <source>
        <dbReference type="EMBL" id="TNJ36965.1"/>
    </source>
</evidence>
<dbReference type="PANTHER" id="PTHR44858">
    <property type="entry name" value="TETRATRICOPEPTIDE REPEAT PROTEIN 6"/>
    <property type="match status" value="1"/>
</dbReference>
<dbReference type="RefSeq" id="WP_068867172.1">
    <property type="nucleotide sequence ID" value="NZ_VDCI01000003.1"/>
</dbReference>
<evidence type="ECO:0000313" key="5">
    <source>
        <dbReference type="Proteomes" id="UP000309544"/>
    </source>
</evidence>
<evidence type="ECO:0000256" key="3">
    <source>
        <dbReference type="PROSITE-ProRule" id="PRU00339"/>
    </source>
</evidence>
<dbReference type="EMBL" id="VDCI01000003">
    <property type="protein sequence ID" value="TNJ36965.1"/>
    <property type="molecule type" value="Genomic_DNA"/>
</dbReference>
<name>A0A5C4S106_PROVB</name>
<comment type="caution">
    <text evidence="4">The sequence shown here is derived from an EMBL/GenBank/DDBJ whole genome shotgun (WGS) entry which is preliminary data.</text>
</comment>
<feature type="repeat" description="TPR" evidence="3">
    <location>
        <begin position="78"/>
        <end position="111"/>
    </location>
</feature>
<dbReference type="Pfam" id="PF13432">
    <property type="entry name" value="TPR_16"/>
    <property type="match status" value="1"/>
</dbReference>
<gene>
    <name evidence="4" type="ORF">FGF68_05165</name>
</gene>
<dbReference type="Pfam" id="PF00515">
    <property type="entry name" value="TPR_1"/>
    <property type="match status" value="1"/>
</dbReference>
<keyword evidence="1" id="KW-0677">Repeat</keyword>
<dbReference type="Proteomes" id="UP000309544">
    <property type="component" value="Unassembled WGS sequence"/>
</dbReference>
<organism evidence="4 5">
    <name type="scientific">Prosthecochloris vibrioformis</name>
    <name type="common">Chlorobium vibrioforme</name>
    <dbReference type="NCBI Taxonomy" id="1098"/>
    <lineage>
        <taxon>Bacteria</taxon>
        <taxon>Pseudomonadati</taxon>
        <taxon>Chlorobiota</taxon>
        <taxon>Chlorobiia</taxon>
        <taxon>Chlorobiales</taxon>
        <taxon>Chlorobiaceae</taxon>
        <taxon>Prosthecochloris</taxon>
    </lineage>
</organism>
<evidence type="ECO:0000256" key="1">
    <source>
        <dbReference type="ARBA" id="ARBA00022737"/>
    </source>
</evidence>
<dbReference type="InterPro" id="IPR011990">
    <property type="entry name" value="TPR-like_helical_dom_sf"/>
</dbReference>